<comment type="similarity">
    <text evidence="2">Belongs to the band 7/mec-2 family.</text>
</comment>
<dbReference type="SMART" id="SM00244">
    <property type="entry name" value="PHB"/>
    <property type="match status" value="1"/>
</dbReference>
<dbReference type="GO" id="GO:0005886">
    <property type="term" value="C:plasma membrane"/>
    <property type="evidence" value="ECO:0007669"/>
    <property type="project" value="InterPro"/>
</dbReference>
<name>A0A1C2FZZ0_9GAMM</name>
<dbReference type="AlphaFoldDB" id="A0A1C2FZZ0"/>
<dbReference type="STRING" id="163359.A9R16_14885"/>
<evidence type="ECO:0000256" key="1">
    <source>
        <dbReference type="ARBA" id="ARBA00004167"/>
    </source>
</evidence>
<dbReference type="PRINTS" id="PR00721">
    <property type="entry name" value="STOMATIN"/>
</dbReference>
<dbReference type="InterPro" id="IPR001972">
    <property type="entry name" value="Stomatin_HflK_fam"/>
</dbReference>
<dbReference type="SUPFAM" id="SSF117892">
    <property type="entry name" value="Band 7/SPFH domain"/>
    <property type="match status" value="1"/>
</dbReference>
<proteinExistence type="inferred from homology"/>
<dbReference type="Gene3D" id="3.30.479.30">
    <property type="entry name" value="Band 7 domain"/>
    <property type="match status" value="1"/>
</dbReference>
<keyword evidence="4" id="KW-1185">Reference proteome</keyword>
<dbReference type="CDD" id="cd08826">
    <property type="entry name" value="SPFH_eoslipins_u1"/>
    <property type="match status" value="1"/>
</dbReference>
<comment type="subcellular location">
    <subcellularLocation>
        <location evidence="1">Membrane</location>
        <topology evidence="1">Single-pass membrane protein</topology>
    </subcellularLocation>
</comment>
<comment type="caution">
    <text evidence="3">The sequence shown here is derived from an EMBL/GenBank/DDBJ whole genome shotgun (WGS) entry which is preliminary data.</text>
</comment>
<evidence type="ECO:0000313" key="4">
    <source>
        <dbReference type="Proteomes" id="UP000253250"/>
    </source>
</evidence>
<dbReference type="Pfam" id="PF01145">
    <property type="entry name" value="Band_7"/>
    <property type="match status" value="1"/>
</dbReference>
<dbReference type="RefSeq" id="WP_065971413.1">
    <property type="nucleotide sequence ID" value="NZ_CP080624.1"/>
</dbReference>
<organism evidence="3 4">
    <name type="scientific">Acidiferrobacter thiooxydans</name>
    <dbReference type="NCBI Taxonomy" id="163359"/>
    <lineage>
        <taxon>Bacteria</taxon>
        <taxon>Pseudomonadati</taxon>
        <taxon>Pseudomonadota</taxon>
        <taxon>Gammaproteobacteria</taxon>
        <taxon>Acidiferrobacterales</taxon>
        <taxon>Acidiferrobacteraceae</taxon>
        <taxon>Acidiferrobacter</taxon>
    </lineage>
</organism>
<accession>A0A1C2FZZ0</accession>
<reference evidence="3 4" key="1">
    <citation type="submission" date="2018-02" db="EMBL/GenBank/DDBJ databases">
        <title>Insights into the biology of acidophilic members of the Acidiferrobacteraceae family derived from comparative genomic analyses.</title>
        <authorList>
            <person name="Issotta F."/>
            <person name="Thyssen C."/>
            <person name="Mena C."/>
            <person name="Moya A."/>
            <person name="Bellenberg S."/>
            <person name="Sproer C."/>
            <person name="Covarrubias P.C."/>
            <person name="Sand W."/>
            <person name="Quatrini R."/>
            <person name="Vera M."/>
        </authorList>
    </citation>
    <scope>NUCLEOTIDE SEQUENCE [LARGE SCALE GENOMIC DNA]</scope>
    <source>
        <strain evidence="4">m-1</strain>
    </source>
</reference>
<dbReference type="Proteomes" id="UP000253250">
    <property type="component" value="Unassembled WGS sequence"/>
</dbReference>
<evidence type="ECO:0000313" key="3">
    <source>
        <dbReference type="EMBL" id="RCN56979.1"/>
    </source>
</evidence>
<dbReference type="EMBL" id="PSYR01000002">
    <property type="protein sequence ID" value="RCN56979.1"/>
    <property type="molecule type" value="Genomic_DNA"/>
</dbReference>
<dbReference type="InterPro" id="IPR043202">
    <property type="entry name" value="Band-7_stomatin-like"/>
</dbReference>
<dbReference type="InterPro" id="IPR001107">
    <property type="entry name" value="Band_7"/>
</dbReference>
<dbReference type="GO" id="GO:0098552">
    <property type="term" value="C:side of membrane"/>
    <property type="evidence" value="ECO:0007669"/>
    <property type="project" value="UniProtKB-ARBA"/>
</dbReference>
<dbReference type="PANTHER" id="PTHR10264:SF19">
    <property type="entry name" value="AT06885P-RELATED"/>
    <property type="match status" value="1"/>
</dbReference>
<protein>
    <submittedName>
        <fullName evidence="3">Slipin family protein</fullName>
    </submittedName>
</protein>
<dbReference type="FunFam" id="3.30.479.30:FF:000004">
    <property type="entry name" value="Putative membrane protease family, stomatin"/>
    <property type="match status" value="1"/>
</dbReference>
<dbReference type="InterPro" id="IPR036013">
    <property type="entry name" value="Band_7/SPFH_dom_sf"/>
</dbReference>
<evidence type="ECO:0000256" key="2">
    <source>
        <dbReference type="ARBA" id="ARBA00008164"/>
    </source>
</evidence>
<dbReference type="Gene3D" id="6.10.250.2090">
    <property type="match status" value="1"/>
</dbReference>
<dbReference type="OrthoDB" id="9809197at2"/>
<gene>
    <name evidence="3" type="ORF">C4900_14715</name>
</gene>
<sequence length="270" mass="30015">MIFEPILALVFLVAILVFWSLNIIYEYQRVVVFTLGHFSQIKGPGLVIVLPLIQRKVRVDLRTQVHDVPVQEAISRDNVSIKVDAVLYFRVVDAAKAFINVQDYFSATSKLAQTTLRSVIGKHELDQMLAERNKLNADIQAILETQVASWGIEVINVEVRDILLTDNMIRAIAKQAEAERDRRAKVIHADAEFQAAQTLTNAANILASAAGGMQLRYLQTLSEIARENNSTVIFPMPIDLVKPFLEIIEHAASTPDSRHAAVITPPPATA</sequence>
<dbReference type="PANTHER" id="PTHR10264">
    <property type="entry name" value="BAND 7 PROTEIN-RELATED"/>
    <property type="match status" value="1"/>
</dbReference>